<dbReference type="NCBIfam" id="TIGR02243">
    <property type="entry name" value="putative baseplate assembly protein"/>
    <property type="match status" value="1"/>
</dbReference>
<comment type="caution">
    <text evidence="1">The sequence shown here is derived from an EMBL/GenBank/DDBJ whole genome shotgun (WGS) entry which is preliminary data.</text>
</comment>
<dbReference type="Proteomes" id="UP001526426">
    <property type="component" value="Unassembled WGS sequence"/>
</dbReference>
<sequence>MEFQFLPNLPKANLDDRTFEDLIEECLLRIPRYCPEWTNYSPSDPGITLVELFAWLTDQMLTRFNQVPRRQYITFLELLGIRLQPPTPATTPITFYLVGELPERYTIPTGIEISTLRTATDAAIVFNTDYPLIIGQPRLRHLLKARQQETTPQLLRDPLVNFWSQQPDGAWGGPELAIFDDQPQAGNCFYFVFDPDEPLEGNVLAINVKGQEATPTGINPQAPPRIWQAWNGTEWVSVLLNESDDTTQGFSFNQLVLEGGNPLQGADVIVHLPQTFPVAQFSTYQGRWVRCCFSSPSPQRPPYSASPRLVGVDVRAIGGTVNASQGRRVEREEVGVSDGTPGQKFQLQETPILPRKSEEEYLVVVTPLGMPQVWTEVQDFADSGPNDFHYTLDSITGEIQFGPLIREAMSLPTQTARRGQQQGGLQTRTTGELTRFEGSFSGGLMTGEMQRLERQYGAIPPRGSRIIMAVYHTGGGAIGNVKPNTLTVLKSAVPYVTQVTNYEPAKNGSDAETLEQAVIRVPRLLRSRDRAVTPEDFETLALQAGQGAVARVRCLPADARHAGSIQLLVVPQTNTRGIEEEQGIAPEQFSLTPQLKEYLLAHLRDRTLLGIQVKCEEPQYIGVSVQTEISLEPIYNTPEARQEILSRLRIALYRFLNPLTGGPHGQGWAFGRPVYPSDIIALFQKVPGILYLGAIQLFAIQSVEGQWTRMPPTSMIDPGPNGLICSWSDARASLGHIINVI</sequence>
<dbReference type="InterPro" id="IPR011749">
    <property type="entry name" value="CHP02243"/>
</dbReference>
<evidence type="ECO:0000313" key="2">
    <source>
        <dbReference type="Proteomes" id="UP001526426"/>
    </source>
</evidence>
<protein>
    <submittedName>
        <fullName evidence="1">Baseplate assembly protein</fullName>
    </submittedName>
</protein>
<dbReference type="EMBL" id="JAIHOM010000093">
    <property type="protein sequence ID" value="MCW6037849.1"/>
    <property type="molecule type" value="Genomic_DNA"/>
</dbReference>
<accession>A0ABT3L8N2</accession>
<gene>
    <name evidence="1" type="ORF">K4A83_16440</name>
</gene>
<evidence type="ECO:0000313" key="1">
    <source>
        <dbReference type="EMBL" id="MCW6037849.1"/>
    </source>
</evidence>
<organism evidence="1 2">
    <name type="scientific">Spirulina subsalsa FACHB-351</name>
    <dbReference type="NCBI Taxonomy" id="234711"/>
    <lineage>
        <taxon>Bacteria</taxon>
        <taxon>Bacillati</taxon>
        <taxon>Cyanobacteriota</taxon>
        <taxon>Cyanophyceae</taxon>
        <taxon>Spirulinales</taxon>
        <taxon>Spirulinaceae</taxon>
        <taxon>Spirulina</taxon>
    </lineage>
</organism>
<name>A0ABT3L8N2_9CYAN</name>
<reference evidence="1 2" key="1">
    <citation type="submission" date="2021-08" db="EMBL/GenBank/DDBJ databases">
        <title>Draft genome sequence of Spirulina subsalsa with high tolerance to salinity and hype-accumulation of phycocyanin.</title>
        <authorList>
            <person name="Pei H."/>
            <person name="Jiang L."/>
        </authorList>
    </citation>
    <scope>NUCLEOTIDE SEQUENCE [LARGE SCALE GENOMIC DNA]</scope>
    <source>
        <strain evidence="1 2">FACHB-351</strain>
    </source>
</reference>
<proteinExistence type="predicted"/>
<keyword evidence="2" id="KW-1185">Reference proteome</keyword>
<dbReference type="RefSeq" id="WP_265265723.1">
    <property type="nucleotide sequence ID" value="NZ_JAIHOM010000093.1"/>
</dbReference>